<evidence type="ECO:0000256" key="3">
    <source>
        <dbReference type="ARBA" id="ARBA00022723"/>
    </source>
</evidence>
<dbReference type="InterPro" id="IPR006629">
    <property type="entry name" value="LITAF"/>
</dbReference>
<comment type="subcellular location">
    <subcellularLocation>
        <location evidence="1">Membrane</location>
        <topology evidence="1">Peripheral membrane protein</topology>
    </subcellularLocation>
</comment>
<dbReference type="InterPro" id="IPR037519">
    <property type="entry name" value="LITAF_fam"/>
</dbReference>
<feature type="transmembrane region" description="Helical" evidence="6">
    <location>
        <begin position="67"/>
        <end position="87"/>
    </location>
</feature>
<dbReference type="GO" id="GO:0016020">
    <property type="term" value="C:membrane"/>
    <property type="evidence" value="ECO:0007669"/>
    <property type="project" value="UniProtKB-SubCell"/>
</dbReference>
<dbReference type="InParanoid" id="A0A078B5W1"/>
<dbReference type="GO" id="GO:0008270">
    <property type="term" value="F:zinc ion binding"/>
    <property type="evidence" value="ECO:0007669"/>
    <property type="project" value="TreeGrafter"/>
</dbReference>
<keyword evidence="3" id="KW-0479">Metal-binding</keyword>
<dbReference type="SMART" id="SM00714">
    <property type="entry name" value="LITAF"/>
    <property type="match status" value="1"/>
</dbReference>
<evidence type="ECO:0000256" key="2">
    <source>
        <dbReference type="ARBA" id="ARBA00005975"/>
    </source>
</evidence>
<accession>A0A078B5W1</accession>
<keyword evidence="5 6" id="KW-0472">Membrane</keyword>
<evidence type="ECO:0000313" key="9">
    <source>
        <dbReference type="Proteomes" id="UP000039865"/>
    </source>
</evidence>
<evidence type="ECO:0000313" key="8">
    <source>
        <dbReference type="EMBL" id="CDW89616.1"/>
    </source>
</evidence>
<dbReference type="AlphaFoldDB" id="A0A078B5W1"/>
<feature type="domain" description="LITAF" evidence="7">
    <location>
        <begin position="27"/>
        <end position="109"/>
    </location>
</feature>
<keyword evidence="6" id="KW-1133">Transmembrane helix</keyword>
<keyword evidence="4" id="KW-0862">Zinc</keyword>
<dbReference type="EMBL" id="CCKQ01017719">
    <property type="protein sequence ID" value="CDW89616.1"/>
    <property type="molecule type" value="Genomic_DNA"/>
</dbReference>
<keyword evidence="6" id="KW-0812">Transmembrane</keyword>
<reference evidence="8 9" key="1">
    <citation type="submission" date="2014-06" db="EMBL/GenBank/DDBJ databases">
        <authorList>
            <person name="Swart Estienne"/>
        </authorList>
    </citation>
    <scope>NUCLEOTIDE SEQUENCE [LARGE SCALE GENOMIC DNA]</scope>
    <source>
        <strain evidence="8 9">130c</strain>
    </source>
</reference>
<keyword evidence="9" id="KW-1185">Reference proteome</keyword>
<evidence type="ECO:0000256" key="4">
    <source>
        <dbReference type="ARBA" id="ARBA00022833"/>
    </source>
</evidence>
<dbReference type="OrthoDB" id="4713066at2759"/>
<dbReference type="PANTHER" id="PTHR23292:SF6">
    <property type="entry name" value="FI16602P1-RELATED"/>
    <property type="match status" value="1"/>
</dbReference>
<proteinExistence type="inferred from homology"/>
<comment type="similarity">
    <text evidence="2">Belongs to the CDIP1/LITAF family.</text>
</comment>
<dbReference type="Proteomes" id="UP000039865">
    <property type="component" value="Unassembled WGS sequence"/>
</dbReference>
<name>A0A078B5W1_STYLE</name>
<dbReference type="PROSITE" id="PS51837">
    <property type="entry name" value="LITAF"/>
    <property type="match status" value="1"/>
</dbReference>
<evidence type="ECO:0000259" key="7">
    <source>
        <dbReference type="PROSITE" id="PS51837"/>
    </source>
</evidence>
<evidence type="ECO:0000256" key="1">
    <source>
        <dbReference type="ARBA" id="ARBA00004170"/>
    </source>
</evidence>
<sequence>MHQNQQQQQLPYMNIQMGPQVGYQTYQQPQQMYINNPQGYMPAYYQCYHCGENINTIVTREVTQTQYLWCMVGVLVFLPLGIIPFYVDDCYKYHHHCPKCRGKIGSSQND</sequence>
<protein>
    <recommendedName>
        <fullName evidence="7">LITAF domain-containing protein</fullName>
    </recommendedName>
</protein>
<dbReference type="PANTHER" id="PTHR23292">
    <property type="entry name" value="LIPOPOLYSACCHARIDE-INDUCED TUMOR NECROSIS FACTOR-ALPHA FACTOR"/>
    <property type="match status" value="1"/>
</dbReference>
<evidence type="ECO:0000256" key="6">
    <source>
        <dbReference type="SAM" id="Phobius"/>
    </source>
</evidence>
<organism evidence="8 9">
    <name type="scientific">Stylonychia lemnae</name>
    <name type="common">Ciliate</name>
    <dbReference type="NCBI Taxonomy" id="5949"/>
    <lineage>
        <taxon>Eukaryota</taxon>
        <taxon>Sar</taxon>
        <taxon>Alveolata</taxon>
        <taxon>Ciliophora</taxon>
        <taxon>Intramacronucleata</taxon>
        <taxon>Spirotrichea</taxon>
        <taxon>Stichotrichia</taxon>
        <taxon>Sporadotrichida</taxon>
        <taxon>Oxytrichidae</taxon>
        <taxon>Stylonychinae</taxon>
        <taxon>Stylonychia</taxon>
    </lineage>
</organism>
<dbReference type="Pfam" id="PF10601">
    <property type="entry name" value="zf-LITAF-like"/>
    <property type="match status" value="1"/>
</dbReference>
<evidence type="ECO:0000256" key="5">
    <source>
        <dbReference type="ARBA" id="ARBA00023136"/>
    </source>
</evidence>
<gene>
    <name evidence="8" type="primary">Contig10609.g11329</name>
    <name evidence="8" type="ORF">STYLEM_18750</name>
</gene>